<dbReference type="EMBL" id="ML975192">
    <property type="protein sequence ID" value="KAF1808045.1"/>
    <property type="molecule type" value="Genomic_DNA"/>
</dbReference>
<protein>
    <recommendedName>
        <fullName evidence="5">Capsid protein</fullName>
    </recommendedName>
</protein>
<organism evidence="2">
    <name type="scientific">Eremomyces bilateralis CBS 781.70</name>
    <dbReference type="NCBI Taxonomy" id="1392243"/>
    <lineage>
        <taxon>Eukaryota</taxon>
        <taxon>Fungi</taxon>
        <taxon>Dikarya</taxon>
        <taxon>Ascomycota</taxon>
        <taxon>Pezizomycotina</taxon>
        <taxon>Dothideomycetes</taxon>
        <taxon>Dothideomycetes incertae sedis</taxon>
        <taxon>Eremomycetales</taxon>
        <taxon>Eremomycetaceae</taxon>
        <taxon>Eremomyces</taxon>
    </lineage>
</organism>
<dbReference type="RefSeq" id="XP_033529676.1">
    <property type="nucleotide sequence ID" value="XM_033678345.1"/>
</dbReference>
<reference evidence="4" key="2">
    <citation type="submission" date="2020-04" db="EMBL/GenBank/DDBJ databases">
        <authorList>
            <consortium name="NCBI Genome Project"/>
        </authorList>
    </citation>
    <scope>NUCLEOTIDE SEQUENCE</scope>
    <source>
        <strain evidence="4">CBS 781.70</strain>
    </source>
</reference>
<reference evidence="2 4" key="1">
    <citation type="submission" date="2020-01" db="EMBL/GenBank/DDBJ databases">
        <authorList>
            <consortium name="DOE Joint Genome Institute"/>
            <person name="Haridas S."/>
            <person name="Albert R."/>
            <person name="Binder M."/>
            <person name="Bloem J."/>
            <person name="Labutti K."/>
            <person name="Salamov A."/>
            <person name="Andreopoulos B."/>
            <person name="Baker S.E."/>
            <person name="Barry K."/>
            <person name="Bills G."/>
            <person name="Bluhm B.H."/>
            <person name="Cannon C."/>
            <person name="Castanera R."/>
            <person name="Culley D.E."/>
            <person name="Daum C."/>
            <person name="Ezra D."/>
            <person name="Gonzalez J.B."/>
            <person name="Henrissat B."/>
            <person name="Kuo A."/>
            <person name="Liang C."/>
            <person name="Lipzen A."/>
            <person name="Lutzoni F."/>
            <person name="Magnuson J."/>
            <person name="Mondo S."/>
            <person name="Nolan M."/>
            <person name="Ohm R."/>
            <person name="Pangilinan J."/>
            <person name="Park H.-J."/>
            <person name="Ramirez L."/>
            <person name="Alfaro M."/>
            <person name="Sun H."/>
            <person name="Tritt A."/>
            <person name="Yoshinaga Y."/>
            <person name="Zwiers L.-H."/>
            <person name="Turgeon B.G."/>
            <person name="Goodwin S.B."/>
            <person name="Spatafora J.W."/>
            <person name="Crous P.W."/>
            <person name="Grigoriev I.V."/>
        </authorList>
    </citation>
    <scope>NUCLEOTIDE SEQUENCE</scope>
    <source>
        <strain evidence="2 4">CBS 781.70</strain>
    </source>
</reference>
<dbReference type="OrthoDB" id="10539678at2759"/>
<dbReference type="GeneID" id="54418915"/>
<accession>A0A6G1FQD7</accession>
<sequence length="335" mass="37401">MVARYSSSRKGYGRKPYKKRMPLKKRSGKKTIGKAVVSRVVQRAVKDEVARLAKGPPQKVILRGHPDKVILCSEGPQAAESYFRVPITQVIPVQRSMNSGPDSCWRRTDKVHIKGVGVRLKLTFATSVQVMGVCYPARVQEKLVETDGGGGDIPTTFRVGFEDQTAKRVRLLRVEETNFLRVAKDGPFSVIPGPKGSIMFDSTDHSLFNCRLADGPGQPVGEARWKVGEDEKRKSGRTFAQEYHVSGIMRTQNWAPNTPGGYVQYDTRDIQVYWALDKKMEFATSEGNLPVFEPNLELMFGVRALGAILPKDGNRGMGPLEYGWLSNLMLDVYYS</sequence>
<evidence type="ECO:0000313" key="3">
    <source>
        <dbReference type="Proteomes" id="UP000504638"/>
    </source>
</evidence>
<proteinExistence type="predicted"/>
<evidence type="ECO:0000313" key="4">
    <source>
        <dbReference type="RefSeq" id="XP_033529676.1"/>
    </source>
</evidence>
<name>A0A6G1FQD7_9PEZI</name>
<evidence type="ECO:0000256" key="1">
    <source>
        <dbReference type="SAM" id="MobiDB-lite"/>
    </source>
</evidence>
<evidence type="ECO:0000313" key="2">
    <source>
        <dbReference type="EMBL" id="KAF1808045.1"/>
    </source>
</evidence>
<evidence type="ECO:0008006" key="5">
    <source>
        <dbReference type="Google" id="ProtNLM"/>
    </source>
</evidence>
<gene>
    <name evidence="2 4" type="ORF">P152DRAFT_453174</name>
</gene>
<keyword evidence="3" id="KW-1185">Reference proteome</keyword>
<feature type="region of interest" description="Disordered" evidence="1">
    <location>
        <begin position="1"/>
        <end position="29"/>
    </location>
</feature>
<dbReference type="AlphaFoldDB" id="A0A6G1FQD7"/>
<reference evidence="4" key="3">
    <citation type="submission" date="2025-04" db="UniProtKB">
        <authorList>
            <consortium name="RefSeq"/>
        </authorList>
    </citation>
    <scope>IDENTIFICATION</scope>
    <source>
        <strain evidence="4">CBS 781.70</strain>
    </source>
</reference>
<feature type="compositionally biased region" description="Basic residues" evidence="1">
    <location>
        <begin position="11"/>
        <end position="29"/>
    </location>
</feature>
<dbReference type="Proteomes" id="UP000504638">
    <property type="component" value="Unplaced"/>
</dbReference>